<name>A0ABR0P2W6_GOSAR</name>
<protein>
    <submittedName>
        <fullName evidence="1">Uncharacterized protein</fullName>
    </submittedName>
</protein>
<dbReference type="EMBL" id="JARKNE010000008">
    <property type="protein sequence ID" value="KAK5812940.1"/>
    <property type="molecule type" value="Genomic_DNA"/>
</dbReference>
<comment type="caution">
    <text evidence="1">The sequence shown here is derived from an EMBL/GenBank/DDBJ whole genome shotgun (WGS) entry which is preliminary data.</text>
</comment>
<evidence type="ECO:0000313" key="2">
    <source>
        <dbReference type="Proteomes" id="UP001358586"/>
    </source>
</evidence>
<proteinExistence type="predicted"/>
<reference evidence="1 2" key="1">
    <citation type="submission" date="2023-03" db="EMBL/GenBank/DDBJ databases">
        <title>WGS of Gossypium arboreum.</title>
        <authorList>
            <person name="Yu D."/>
        </authorList>
    </citation>
    <scope>NUCLEOTIDE SEQUENCE [LARGE SCALE GENOMIC DNA]</scope>
    <source>
        <tissue evidence="1">Leaf</tissue>
    </source>
</reference>
<gene>
    <name evidence="1" type="ORF">PVK06_028384</name>
</gene>
<evidence type="ECO:0000313" key="1">
    <source>
        <dbReference type="EMBL" id="KAK5812940.1"/>
    </source>
</evidence>
<organism evidence="1 2">
    <name type="scientific">Gossypium arboreum</name>
    <name type="common">Tree cotton</name>
    <name type="synonym">Gossypium nanking</name>
    <dbReference type="NCBI Taxonomy" id="29729"/>
    <lineage>
        <taxon>Eukaryota</taxon>
        <taxon>Viridiplantae</taxon>
        <taxon>Streptophyta</taxon>
        <taxon>Embryophyta</taxon>
        <taxon>Tracheophyta</taxon>
        <taxon>Spermatophyta</taxon>
        <taxon>Magnoliopsida</taxon>
        <taxon>eudicotyledons</taxon>
        <taxon>Gunneridae</taxon>
        <taxon>Pentapetalae</taxon>
        <taxon>rosids</taxon>
        <taxon>malvids</taxon>
        <taxon>Malvales</taxon>
        <taxon>Malvaceae</taxon>
        <taxon>Malvoideae</taxon>
        <taxon>Gossypium</taxon>
    </lineage>
</organism>
<dbReference type="Proteomes" id="UP001358586">
    <property type="component" value="Chromosome 8"/>
</dbReference>
<sequence length="198" mass="21953">MMGETNGDEIVVCGNVLPIAFPIVGSKNFEYWEFFLSNLLRHVVRQDNVCLISDISKGLVTATGDVNAKDGVKTSKANDGHRLGLSPKSYAVDLRNRYCHGQAMASLGQSCVSIARSTSGRLQAFRHDPSVTGYKAFQERYWIVKPRLNDPGYFLDRKVLPYLDVTGLGVVAYIQTADLQVDLISTLVERWCPESHAL</sequence>
<accession>A0ABR0P2W6</accession>
<keyword evidence="2" id="KW-1185">Reference proteome</keyword>